<sequence length="99" mass="11984">MNDKQIEKQRKRELKQQWQEEQQRLFEESLPMERAFFTQLFDALDEQLEICGCDHTSSKTVEILNRIDIKNIEGVVVWLREHGGYCDCEVLWNVEEYFE</sequence>
<comment type="caution">
    <text evidence="2">The sequence shown here is derived from an EMBL/GenBank/DDBJ whole genome shotgun (WGS) entry which is preliminary data.</text>
</comment>
<organism evidence="2 3">
    <name type="scientific">Myroides albus</name>
    <dbReference type="NCBI Taxonomy" id="2562892"/>
    <lineage>
        <taxon>Bacteria</taxon>
        <taxon>Pseudomonadati</taxon>
        <taxon>Bacteroidota</taxon>
        <taxon>Flavobacteriia</taxon>
        <taxon>Flavobacteriales</taxon>
        <taxon>Flavobacteriaceae</taxon>
        <taxon>Myroides</taxon>
    </lineage>
</organism>
<evidence type="ECO:0000256" key="1">
    <source>
        <dbReference type="SAM" id="Coils"/>
    </source>
</evidence>
<dbReference type="InterPro" id="IPR024248">
    <property type="entry name" value="DUF2695"/>
</dbReference>
<reference evidence="2 3" key="1">
    <citation type="submission" date="2019-11" db="EMBL/GenBank/DDBJ databases">
        <title>Genome of Strain BIT-d1.</title>
        <authorList>
            <person name="Yang Y."/>
        </authorList>
    </citation>
    <scope>NUCLEOTIDE SEQUENCE [LARGE SCALE GENOMIC DNA]</scope>
    <source>
        <strain evidence="2 3">BIT-d1</strain>
    </source>
</reference>
<evidence type="ECO:0000313" key="2">
    <source>
        <dbReference type="EMBL" id="MTG98829.1"/>
    </source>
</evidence>
<evidence type="ECO:0000313" key="3">
    <source>
        <dbReference type="Proteomes" id="UP000438760"/>
    </source>
</evidence>
<dbReference type="EMBL" id="WMJX01000031">
    <property type="protein sequence ID" value="MTG98829.1"/>
    <property type="molecule type" value="Genomic_DNA"/>
</dbReference>
<dbReference type="AlphaFoldDB" id="A0A6I3LGY9"/>
<dbReference type="Pfam" id="PF10905">
    <property type="entry name" value="DUF2695"/>
    <property type="match status" value="1"/>
</dbReference>
<name>A0A6I3LGY9_9FLAO</name>
<protein>
    <submittedName>
        <fullName evidence="2">DUF2695 domain-containing protein</fullName>
    </submittedName>
</protein>
<dbReference type="OrthoDB" id="95751at2"/>
<feature type="coiled-coil region" evidence="1">
    <location>
        <begin position="1"/>
        <end position="28"/>
    </location>
</feature>
<keyword evidence="1" id="KW-0175">Coiled coil</keyword>
<gene>
    <name evidence="2" type="ORF">GJV76_11925</name>
</gene>
<keyword evidence="3" id="KW-1185">Reference proteome</keyword>
<dbReference type="Proteomes" id="UP000438760">
    <property type="component" value="Unassembled WGS sequence"/>
</dbReference>
<accession>A0A6I3LGY9</accession>
<proteinExistence type="predicted"/>